<feature type="compositionally biased region" description="Basic and acidic residues" evidence="7">
    <location>
        <begin position="404"/>
        <end position="413"/>
    </location>
</feature>
<feature type="binding site" evidence="6">
    <location>
        <position position="48"/>
    </location>
    <ligand>
        <name>ATP</name>
        <dbReference type="ChEBI" id="CHEBI:30616"/>
    </ligand>
</feature>
<dbReference type="Pfam" id="PF00069">
    <property type="entry name" value="Pkinase"/>
    <property type="match status" value="1"/>
</dbReference>
<evidence type="ECO:0000256" key="2">
    <source>
        <dbReference type="ARBA" id="ARBA00022679"/>
    </source>
</evidence>
<name>A0A061SMU7_9CHLO</name>
<dbReference type="PROSITE" id="PS50011">
    <property type="entry name" value="PROTEIN_KINASE_DOM"/>
    <property type="match status" value="1"/>
</dbReference>
<dbReference type="Gene3D" id="1.10.510.10">
    <property type="entry name" value="Transferase(Phosphotransferase) domain 1"/>
    <property type="match status" value="1"/>
</dbReference>
<feature type="compositionally biased region" description="Basic and acidic residues" evidence="7">
    <location>
        <begin position="365"/>
        <end position="374"/>
    </location>
</feature>
<feature type="compositionally biased region" description="Basic and acidic residues" evidence="7">
    <location>
        <begin position="284"/>
        <end position="294"/>
    </location>
</feature>
<dbReference type="SMART" id="SM00220">
    <property type="entry name" value="S_TKc"/>
    <property type="match status" value="1"/>
</dbReference>
<sequence>MDSSTFILQSNASSYKVGRLLGKGTFGDVYEATCQTTGTQYAVKLIGKCLLRETQAQTRLRKEVQIQHRLRHPNIVELHDFSEDQNCVYLVTDLCSRGELLSQIRHRGSLPEVEVRNYFRQLVLGIQYLHQQAVMHRDIKLANILLCEDGGLKIADFGLAAALENADSERTTVCGTPNYLSPEIVLNQPYTYASDLWSLGVALFTMLVGSPPFQGKQVSETLSKVKQGIYEVPSYLSTEARSLIAGLLQLKPQNRLSISEILQHPFLASGHTKENDSKPPLSRDLSHSSAEHTNTDQLRGLQTKNHQTTSGVPQGHCQQDREAMPPPPPRAANLSARPVGVQTAVCDKSAAQCNQSAAPVTQSFHEENLLESRRPTAVLTGPDNELRPESSCSPQPEPHKRHQKDQVEDEHAVHAGQRASWRAGCGLLQEAPQLATCLSLDGSREVLGSGLGLQARGGLAARGGSSSEPPHMPPTSRLAPRCSSTSFGHLAILRGGDVEVRSAVSGIKVVVSGGGKRIRLERAGKAAKEFDSPDYPEGLKPFLAVAAGYAQLVASSTPRVVLDSPEARIVLSEAEEVTVSFKGGPAAEVVRVKLALGPKTGELELAGGGAPFAVDAEPILKGRCAADAGLPERLVREAILFAARAADKCRRVEERFLAQAAAAGREALYPVV</sequence>
<evidence type="ECO:0000256" key="3">
    <source>
        <dbReference type="ARBA" id="ARBA00022741"/>
    </source>
</evidence>
<dbReference type="PROSITE" id="PS00107">
    <property type="entry name" value="PROTEIN_KINASE_ATP"/>
    <property type="match status" value="1"/>
</dbReference>
<feature type="compositionally biased region" description="Polar residues" evidence="7">
    <location>
        <begin position="295"/>
        <end position="312"/>
    </location>
</feature>
<feature type="domain" description="Protein kinase" evidence="8">
    <location>
        <begin position="15"/>
        <end position="267"/>
    </location>
</feature>
<dbReference type="GO" id="GO:0005524">
    <property type="term" value="F:ATP binding"/>
    <property type="evidence" value="ECO:0007669"/>
    <property type="project" value="UniProtKB-UniRule"/>
</dbReference>
<dbReference type="PANTHER" id="PTHR24345">
    <property type="entry name" value="SERINE/THREONINE-PROTEIN KINASE PLK"/>
    <property type="match status" value="1"/>
</dbReference>
<evidence type="ECO:0000256" key="1">
    <source>
        <dbReference type="ARBA" id="ARBA00022527"/>
    </source>
</evidence>
<dbReference type="AlphaFoldDB" id="A0A061SMU7"/>
<keyword evidence="2" id="KW-0808">Transferase</keyword>
<feature type="region of interest" description="Disordered" evidence="7">
    <location>
        <begin position="269"/>
        <end position="338"/>
    </location>
</feature>
<feature type="compositionally biased region" description="Low complexity" evidence="7">
    <location>
        <begin position="458"/>
        <end position="467"/>
    </location>
</feature>
<dbReference type="InterPro" id="IPR011009">
    <property type="entry name" value="Kinase-like_dom_sf"/>
</dbReference>
<dbReference type="InterPro" id="IPR000719">
    <property type="entry name" value="Prot_kinase_dom"/>
</dbReference>
<evidence type="ECO:0000256" key="5">
    <source>
        <dbReference type="ARBA" id="ARBA00022840"/>
    </source>
</evidence>
<evidence type="ECO:0000256" key="6">
    <source>
        <dbReference type="PROSITE-ProRule" id="PRU10141"/>
    </source>
</evidence>
<keyword evidence="1" id="KW-0723">Serine/threonine-protein kinase</keyword>
<proteinExistence type="predicted"/>
<reference evidence="9" key="1">
    <citation type="submission" date="2014-05" db="EMBL/GenBank/DDBJ databases">
        <title>The transcriptome of the halophilic microalga Tetraselmis sp. GSL018 isolated from the Great Salt Lake, Utah.</title>
        <authorList>
            <person name="Jinkerson R.E."/>
            <person name="D'Adamo S."/>
            <person name="Posewitz M.C."/>
        </authorList>
    </citation>
    <scope>NUCLEOTIDE SEQUENCE</scope>
    <source>
        <strain evidence="9">GSL018</strain>
    </source>
</reference>
<feature type="region of interest" description="Disordered" evidence="7">
    <location>
        <begin position="365"/>
        <end position="415"/>
    </location>
</feature>
<dbReference type="GO" id="GO:0005634">
    <property type="term" value="C:nucleus"/>
    <property type="evidence" value="ECO:0007669"/>
    <property type="project" value="TreeGrafter"/>
</dbReference>
<accession>A0A061SMU7</accession>
<dbReference type="PANTHER" id="PTHR24345:SF91">
    <property type="entry name" value="SERINE_THREONINE-PROTEIN KINASE PLK4"/>
    <property type="match status" value="1"/>
</dbReference>
<evidence type="ECO:0000313" key="9">
    <source>
        <dbReference type="EMBL" id="JAC84041.1"/>
    </source>
</evidence>
<gene>
    <name evidence="9" type="primary">PLK1</name>
    <name evidence="9" type="ORF">TSPGSL018_1895</name>
</gene>
<protein>
    <submittedName>
        <fullName evidence="9">Polo-like kinase 1</fullName>
    </submittedName>
</protein>
<dbReference type="GO" id="GO:0004674">
    <property type="term" value="F:protein serine/threonine kinase activity"/>
    <property type="evidence" value="ECO:0007669"/>
    <property type="project" value="UniProtKB-KW"/>
</dbReference>
<keyword evidence="5 6" id="KW-0067">ATP-binding</keyword>
<dbReference type="SUPFAM" id="SSF56112">
    <property type="entry name" value="Protein kinase-like (PK-like)"/>
    <property type="match status" value="1"/>
</dbReference>
<feature type="region of interest" description="Disordered" evidence="7">
    <location>
        <begin position="458"/>
        <end position="481"/>
    </location>
</feature>
<feature type="non-terminal residue" evidence="9">
    <location>
        <position position="672"/>
    </location>
</feature>
<organism evidence="9">
    <name type="scientific">Tetraselmis sp. GSL018</name>
    <dbReference type="NCBI Taxonomy" id="582737"/>
    <lineage>
        <taxon>Eukaryota</taxon>
        <taxon>Viridiplantae</taxon>
        <taxon>Chlorophyta</taxon>
        <taxon>core chlorophytes</taxon>
        <taxon>Chlorodendrophyceae</taxon>
        <taxon>Chlorodendrales</taxon>
        <taxon>Chlorodendraceae</taxon>
        <taxon>Tetraselmis</taxon>
    </lineage>
</organism>
<keyword evidence="3 6" id="KW-0547">Nucleotide-binding</keyword>
<keyword evidence="4 9" id="KW-0418">Kinase</keyword>
<evidence type="ECO:0000256" key="7">
    <source>
        <dbReference type="SAM" id="MobiDB-lite"/>
    </source>
</evidence>
<dbReference type="InterPro" id="IPR017441">
    <property type="entry name" value="Protein_kinase_ATP_BS"/>
</dbReference>
<dbReference type="PROSITE" id="PS00108">
    <property type="entry name" value="PROTEIN_KINASE_ST"/>
    <property type="match status" value="1"/>
</dbReference>
<evidence type="ECO:0000259" key="8">
    <source>
        <dbReference type="PROSITE" id="PS50011"/>
    </source>
</evidence>
<dbReference type="FunFam" id="3.30.200.20:FF:000042">
    <property type="entry name" value="Aurora kinase A"/>
    <property type="match status" value="1"/>
</dbReference>
<dbReference type="FunFam" id="1.10.510.10:FF:000571">
    <property type="entry name" value="Maternal embryonic leucine zipper kinase"/>
    <property type="match status" value="1"/>
</dbReference>
<dbReference type="InterPro" id="IPR008271">
    <property type="entry name" value="Ser/Thr_kinase_AS"/>
</dbReference>
<dbReference type="EMBL" id="GBEZ01000879">
    <property type="protein sequence ID" value="JAC84041.1"/>
    <property type="molecule type" value="Transcribed_RNA"/>
</dbReference>
<evidence type="ECO:0000256" key="4">
    <source>
        <dbReference type="ARBA" id="ARBA00022777"/>
    </source>
</evidence>